<dbReference type="InterPro" id="IPR010791">
    <property type="entry name" value="AttH_dom"/>
</dbReference>
<dbReference type="Pfam" id="PF07143">
    <property type="entry name" value="CrtC"/>
    <property type="match status" value="1"/>
</dbReference>
<sequence>MNVRDIARKTVAAAAFLIWGCAAALAQGFAGLGGDAQGFAVPERGTALAFPRDHGPHPEFRIEWWYVTAVLKGEDGRDYGAQWTLFRSAAAPRETEGWSSPQLWMGHAGLTTPDAHHSAERLSRGGTGEAGATAQPFAAWIDEWRLAAPPGAASGDALDRLDMAAGGGDFRYDLTLEAKGPLVRHGDGGYSVKSQSGQASYYYSQPFYEASGTIEIGGRTVSVTGKAWLDREWSSQPLAADQTGWDWFSLHFETGDRMMGFRLRQRDGGAFTSGTWIAPDGTPSPLGPDDLKLTPQGTATVAGRTIPVVWRVQLPARGLDVTVRALNDAAWMDGRFPYWEGPVRVTGSLPGEGYLEMTGYE</sequence>
<feature type="chain" id="PRO_5042039996" evidence="1">
    <location>
        <begin position="27"/>
        <end position="361"/>
    </location>
</feature>
<organism evidence="3 4">
    <name type="scientific">Ectorhizobium quercum</name>
    <dbReference type="NCBI Taxonomy" id="2965071"/>
    <lineage>
        <taxon>Bacteria</taxon>
        <taxon>Pseudomonadati</taxon>
        <taxon>Pseudomonadota</taxon>
        <taxon>Alphaproteobacteria</taxon>
        <taxon>Hyphomicrobiales</taxon>
        <taxon>Rhizobiaceae</taxon>
        <taxon>Ectorhizobium</taxon>
    </lineage>
</organism>
<evidence type="ECO:0000259" key="2">
    <source>
        <dbReference type="Pfam" id="PF07143"/>
    </source>
</evidence>
<proteinExistence type="predicted"/>
<dbReference type="EMBL" id="JANFPI010000004">
    <property type="protein sequence ID" value="MCX8998163.1"/>
    <property type="molecule type" value="Genomic_DNA"/>
</dbReference>
<dbReference type="Pfam" id="PF17186">
    <property type="entry name" value="Lipocalin_9"/>
    <property type="match status" value="1"/>
</dbReference>
<evidence type="ECO:0000313" key="3">
    <source>
        <dbReference type="EMBL" id="MCX8998163.1"/>
    </source>
</evidence>
<dbReference type="AlphaFoldDB" id="A0AAE3MZG9"/>
<dbReference type="RefSeq" id="WP_306411950.1">
    <property type="nucleotide sequence ID" value="NZ_JANFPI010000004.1"/>
</dbReference>
<reference evidence="3" key="1">
    <citation type="submission" date="2022-07" db="EMBL/GenBank/DDBJ databases">
        <title>Ectorhizobium quercum gen.nov., sp. nov.</title>
        <authorList>
            <person name="Ma T."/>
            <person name="Li Y."/>
        </authorList>
    </citation>
    <scope>NUCLEOTIDE SEQUENCE</scope>
    <source>
        <strain evidence="3">BDR2-2</strain>
    </source>
</reference>
<dbReference type="PANTHER" id="PTHR38591:SF1">
    <property type="entry name" value="BLL1000 PROTEIN"/>
    <property type="match status" value="1"/>
</dbReference>
<evidence type="ECO:0000256" key="1">
    <source>
        <dbReference type="SAM" id="SignalP"/>
    </source>
</evidence>
<feature type="signal peptide" evidence="1">
    <location>
        <begin position="1"/>
        <end position="26"/>
    </location>
</feature>
<keyword evidence="4" id="KW-1185">Reference proteome</keyword>
<gene>
    <name evidence="3" type="ORF">NOF55_13710</name>
</gene>
<comment type="caution">
    <text evidence="3">The sequence shown here is derived from an EMBL/GenBank/DDBJ whole genome shotgun (WGS) entry which is preliminary data.</text>
</comment>
<dbReference type="SUPFAM" id="SSF159245">
    <property type="entry name" value="AttH-like"/>
    <property type="match status" value="1"/>
</dbReference>
<dbReference type="PANTHER" id="PTHR38591">
    <property type="entry name" value="HYDROLASE"/>
    <property type="match status" value="1"/>
</dbReference>
<accession>A0AAE3MZG9</accession>
<name>A0AAE3MZG9_9HYPH</name>
<protein>
    <submittedName>
        <fullName evidence="3">Iron ABC transporter permease</fullName>
    </submittedName>
</protein>
<dbReference type="Gene3D" id="2.40.370.10">
    <property type="entry name" value="AttH-like domain"/>
    <property type="match status" value="2"/>
</dbReference>
<dbReference type="InterPro" id="IPR023374">
    <property type="entry name" value="AttH-like_dom_sf"/>
</dbReference>
<feature type="domain" description="AttH" evidence="2">
    <location>
        <begin position="62"/>
        <end position="235"/>
    </location>
</feature>
<dbReference type="Proteomes" id="UP001208771">
    <property type="component" value="Unassembled WGS sequence"/>
</dbReference>
<evidence type="ECO:0000313" key="4">
    <source>
        <dbReference type="Proteomes" id="UP001208771"/>
    </source>
</evidence>
<keyword evidence="1" id="KW-0732">Signal</keyword>